<dbReference type="SUPFAM" id="SSF47353">
    <property type="entry name" value="Retrovirus capsid dimerization domain-like"/>
    <property type="match status" value="1"/>
</dbReference>
<feature type="region of interest" description="Disordered" evidence="3">
    <location>
        <begin position="124"/>
        <end position="203"/>
    </location>
</feature>
<organism evidence="5 6">
    <name type="scientific">Bos mutus</name>
    <name type="common">wild yak</name>
    <dbReference type="NCBI Taxonomy" id="72004"/>
    <lineage>
        <taxon>Eukaryota</taxon>
        <taxon>Metazoa</taxon>
        <taxon>Chordata</taxon>
        <taxon>Craniata</taxon>
        <taxon>Vertebrata</taxon>
        <taxon>Euteleostomi</taxon>
        <taxon>Mammalia</taxon>
        <taxon>Eutheria</taxon>
        <taxon>Laurasiatheria</taxon>
        <taxon>Artiodactyla</taxon>
        <taxon>Ruminantia</taxon>
        <taxon>Pecora</taxon>
        <taxon>Bovidae</taxon>
        <taxon>Bovinae</taxon>
        <taxon>Bos</taxon>
    </lineage>
</organism>
<evidence type="ECO:0000256" key="3">
    <source>
        <dbReference type="SAM" id="MobiDB-lite"/>
    </source>
</evidence>
<evidence type="ECO:0000256" key="2">
    <source>
        <dbReference type="PROSITE-ProRule" id="PRU00187"/>
    </source>
</evidence>
<feature type="compositionally biased region" description="Basic and acidic residues" evidence="3">
    <location>
        <begin position="126"/>
        <end position="139"/>
    </location>
</feature>
<name>A0A6B0QZM6_9CETA</name>
<feature type="region of interest" description="Disordered" evidence="3">
    <location>
        <begin position="290"/>
        <end position="316"/>
    </location>
</feature>
<dbReference type="PANTHER" id="PTHR45935:SF26">
    <property type="entry name" value="SCAN DOMAIN-CONTAINING PROTEIN SCAND2P-RELATED"/>
    <property type="match status" value="1"/>
</dbReference>
<dbReference type="InterPro" id="IPR050916">
    <property type="entry name" value="SCAN-C2H2_zinc_finger"/>
</dbReference>
<dbReference type="CDD" id="cd07936">
    <property type="entry name" value="SCAN"/>
    <property type="match status" value="1"/>
</dbReference>
<feature type="compositionally biased region" description="Basic and acidic residues" evidence="3">
    <location>
        <begin position="149"/>
        <end position="159"/>
    </location>
</feature>
<dbReference type="Gene3D" id="1.10.4020.10">
    <property type="entry name" value="DNA breaking-rejoining enzymes"/>
    <property type="match status" value="1"/>
</dbReference>
<accession>A0A6B0QZM6</accession>
<sequence>MATSPGPQPLAPLEQDEGDILVVKVEDDYCWEEEPSLEAEDPSPETFRQLFRLFCYQEVAGPREALSRLWELCCRWLRPELRTKEQILELLVLEQFLTVLPGEIQARVREQQPESGEEAVVLVEGLQREPRKQRPRDPELLPNDTLSHGTEEWFSKHQVEAQPEELSLGERAQHSSQPPLAQLSHRPRGGPSLWPNRGPAASQHQETAALATSFLSAWSQVNSFPLCSIPVHPTPLLQARFSQVVRSVGAVGRRCQTPRCVPEWASLWEGATSFGLIGAGLPTPGPCLTALQGQGEDPRDPAQAASGPREVSGGASSASVSCPGTWALSCMFTGATQLRDGLSLLGQLVGHVASTQIQPRQCRQRPTHLPLTDSLLTSRLLLESTHLYFGRTLEHDYIRAAFVSWLKKKKQISVHPSIQTSVCVCCGLFKRANIKDPENQAKFSKTFSALKFSKEVLLKFCSYKKNNKKKPCMMEINKCTLKRKKNAEMEKAEKAP</sequence>
<evidence type="ECO:0000313" key="6">
    <source>
        <dbReference type="Proteomes" id="UP000322234"/>
    </source>
</evidence>
<dbReference type="PANTHER" id="PTHR45935">
    <property type="entry name" value="PROTEIN ZBED8-RELATED"/>
    <property type="match status" value="1"/>
</dbReference>
<dbReference type="FunFam" id="1.10.4020.10:FF:000001">
    <property type="entry name" value="zinc finger protein 263 isoform X1"/>
    <property type="match status" value="1"/>
</dbReference>
<reference evidence="5" key="1">
    <citation type="submission" date="2019-10" db="EMBL/GenBank/DDBJ databases">
        <title>The sequence and de novo assembly of the wild yak genome.</title>
        <authorList>
            <person name="Liu Y."/>
        </authorList>
    </citation>
    <scope>NUCLEOTIDE SEQUENCE [LARGE SCALE GENOMIC DNA]</scope>
    <source>
        <strain evidence="5">WY2019</strain>
    </source>
</reference>
<comment type="subcellular location">
    <subcellularLocation>
        <location evidence="2">Nucleus</location>
    </subcellularLocation>
</comment>
<dbReference type="InterPro" id="IPR038269">
    <property type="entry name" value="SCAN_sf"/>
</dbReference>
<dbReference type="SMART" id="SM00431">
    <property type="entry name" value="SCAN"/>
    <property type="match status" value="1"/>
</dbReference>
<evidence type="ECO:0000313" key="5">
    <source>
        <dbReference type="EMBL" id="MXQ80753.1"/>
    </source>
</evidence>
<proteinExistence type="predicted"/>
<gene>
    <name evidence="5" type="ORF">E5288_WYG008981</name>
</gene>
<comment type="caution">
    <text evidence="5">The sequence shown here is derived from an EMBL/GenBank/DDBJ whole genome shotgun (WGS) entry which is preliminary data.</text>
</comment>
<keyword evidence="1 2" id="KW-0539">Nucleus</keyword>
<protein>
    <recommendedName>
        <fullName evidence="4">SCAN box domain-containing protein</fullName>
    </recommendedName>
</protein>
<dbReference type="PROSITE" id="PS50804">
    <property type="entry name" value="SCAN_BOX"/>
    <property type="match status" value="1"/>
</dbReference>
<feature type="domain" description="SCAN box" evidence="4">
    <location>
        <begin position="48"/>
        <end position="129"/>
    </location>
</feature>
<keyword evidence="6" id="KW-1185">Reference proteome</keyword>
<evidence type="ECO:0000259" key="4">
    <source>
        <dbReference type="PROSITE" id="PS50804"/>
    </source>
</evidence>
<dbReference type="Proteomes" id="UP000322234">
    <property type="component" value="Unassembled WGS sequence"/>
</dbReference>
<dbReference type="AlphaFoldDB" id="A0A6B0QZM6"/>
<dbReference type="Pfam" id="PF02023">
    <property type="entry name" value="SCAN"/>
    <property type="match status" value="1"/>
</dbReference>
<evidence type="ECO:0000256" key="1">
    <source>
        <dbReference type="ARBA" id="ARBA00023242"/>
    </source>
</evidence>
<dbReference type="GO" id="GO:0005634">
    <property type="term" value="C:nucleus"/>
    <property type="evidence" value="ECO:0007669"/>
    <property type="project" value="UniProtKB-SubCell"/>
</dbReference>
<dbReference type="InterPro" id="IPR003309">
    <property type="entry name" value="SCAN_dom"/>
</dbReference>
<dbReference type="EMBL" id="VBQZ03000005">
    <property type="protein sequence ID" value="MXQ80753.1"/>
    <property type="molecule type" value="Genomic_DNA"/>
</dbReference>